<dbReference type="SUPFAM" id="SSF51306">
    <property type="entry name" value="LexA/Signal peptidase"/>
    <property type="match status" value="1"/>
</dbReference>
<evidence type="ECO:0000256" key="2">
    <source>
        <dbReference type="ARBA" id="ARBA00004401"/>
    </source>
</evidence>
<feature type="domain" description="Peptidase S26" evidence="9">
    <location>
        <begin position="51"/>
        <end position="213"/>
    </location>
</feature>
<dbReference type="RefSeq" id="WP_254909542.1">
    <property type="nucleotide sequence ID" value="NZ_CP147246.1"/>
</dbReference>
<dbReference type="InterPro" id="IPR000223">
    <property type="entry name" value="Pept_S26A_signal_pept_1"/>
</dbReference>
<feature type="compositionally biased region" description="Basic residues" evidence="8">
    <location>
        <begin position="10"/>
        <end position="33"/>
    </location>
</feature>
<feature type="active site" evidence="6">
    <location>
        <position position="74"/>
    </location>
</feature>
<protein>
    <recommendedName>
        <fullName evidence="4 7">Signal peptidase I</fullName>
        <ecNumber evidence="4 7">3.4.21.89</ecNumber>
    </recommendedName>
</protein>
<dbReference type="GO" id="GO:0004252">
    <property type="term" value="F:serine-type endopeptidase activity"/>
    <property type="evidence" value="ECO:0007669"/>
    <property type="project" value="InterPro"/>
</dbReference>
<keyword evidence="7" id="KW-0645">Protease</keyword>
<dbReference type="GO" id="GO:0005886">
    <property type="term" value="C:plasma membrane"/>
    <property type="evidence" value="ECO:0007669"/>
    <property type="project" value="UniProtKB-SubCell"/>
</dbReference>
<dbReference type="CDD" id="cd06530">
    <property type="entry name" value="S26_SPase_I"/>
    <property type="match status" value="1"/>
</dbReference>
<dbReference type="PANTHER" id="PTHR43390:SF1">
    <property type="entry name" value="CHLOROPLAST PROCESSING PEPTIDASE"/>
    <property type="match status" value="1"/>
</dbReference>
<dbReference type="EMBL" id="NIBQ01000001">
    <property type="protein sequence ID" value="OUZ35080.1"/>
    <property type="molecule type" value="Genomic_DNA"/>
</dbReference>
<comment type="catalytic activity">
    <reaction evidence="1 7">
        <text>Cleavage of hydrophobic, N-terminal signal or leader sequences from secreted and periplasmic proteins.</text>
        <dbReference type="EC" id="3.4.21.89"/>
    </reaction>
</comment>
<dbReference type="Proteomes" id="UP000196151">
    <property type="component" value="Chromosome"/>
</dbReference>
<gene>
    <name evidence="10" type="ORF">A5889_000555</name>
    <name evidence="11" type="ORF">A5889_003146</name>
</gene>
<dbReference type="InterPro" id="IPR019758">
    <property type="entry name" value="Pept_S26A_signal_pept_1_CS"/>
</dbReference>
<reference evidence="11" key="3">
    <citation type="submission" date="2024-03" db="EMBL/GenBank/DDBJ databases">
        <title>The Genome Sequence of Enterococcus sp. DIV0238c.</title>
        <authorList>
            <consortium name="The Broad Institute Genomics Platform"/>
            <consortium name="The Broad Institute Microbial Omics Core"/>
            <consortium name="The Broad Institute Genomic Center for Infectious Diseases"/>
            <person name="Earl A."/>
            <person name="Manson A."/>
            <person name="Gilmore M."/>
            <person name="Schwartman J."/>
            <person name="Shea T."/>
            <person name="Abouelleil A."/>
            <person name="Cao P."/>
            <person name="Chapman S."/>
            <person name="Cusick C."/>
            <person name="Young S."/>
            <person name="Neafsey D."/>
            <person name="Nusbaum C."/>
            <person name="Birren B."/>
        </authorList>
    </citation>
    <scope>NUCLEOTIDE SEQUENCE</scope>
    <source>
        <strain evidence="11">9D6_DIV0238</strain>
    </source>
</reference>
<keyword evidence="12" id="KW-1185">Reference proteome</keyword>
<dbReference type="PANTHER" id="PTHR43390">
    <property type="entry name" value="SIGNAL PEPTIDASE I"/>
    <property type="match status" value="1"/>
</dbReference>
<accession>A0A200JEC7</accession>
<evidence type="ECO:0000256" key="7">
    <source>
        <dbReference type="RuleBase" id="RU362042"/>
    </source>
</evidence>
<evidence type="ECO:0000256" key="3">
    <source>
        <dbReference type="ARBA" id="ARBA00009370"/>
    </source>
</evidence>
<keyword evidence="5 7" id="KW-0378">Hydrolase</keyword>
<evidence type="ECO:0000256" key="1">
    <source>
        <dbReference type="ARBA" id="ARBA00000677"/>
    </source>
</evidence>
<dbReference type="GO" id="GO:0009003">
    <property type="term" value="F:signal peptidase activity"/>
    <property type="evidence" value="ECO:0007669"/>
    <property type="project" value="UniProtKB-EC"/>
</dbReference>
<evidence type="ECO:0000313" key="10">
    <source>
        <dbReference type="EMBL" id="OUZ35080.1"/>
    </source>
</evidence>
<evidence type="ECO:0000259" key="9">
    <source>
        <dbReference type="Pfam" id="PF10502"/>
    </source>
</evidence>
<evidence type="ECO:0000313" key="11">
    <source>
        <dbReference type="EMBL" id="WYJ95598.1"/>
    </source>
</evidence>
<dbReference type="EC" id="3.4.21.89" evidence="4 7"/>
<dbReference type="GO" id="GO:0006465">
    <property type="term" value="P:signal peptide processing"/>
    <property type="evidence" value="ECO:0007669"/>
    <property type="project" value="InterPro"/>
</dbReference>
<evidence type="ECO:0000256" key="6">
    <source>
        <dbReference type="PIRSR" id="PIRSR600223-1"/>
    </source>
</evidence>
<evidence type="ECO:0000256" key="4">
    <source>
        <dbReference type="ARBA" id="ARBA00013208"/>
    </source>
</evidence>
<proteinExistence type="inferred from homology"/>
<evidence type="ECO:0000256" key="5">
    <source>
        <dbReference type="ARBA" id="ARBA00022801"/>
    </source>
</evidence>
<organism evidence="10">
    <name type="scientific">Candidatus Enterococcus dunnyi</name>
    <dbReference type="NCBI Taxonomy" id="1834192"/>
    <lineage>
        <taxon>Bacteria</taxon>
        <taxon>Bacillati</taxon>
        <taxon>Bacillota</taxon>
        <taxon>Bacilli</taxon>
        <taxon>Lactobacillales</taxon>
        <taxon>Enterococcaceae</taxon>
        <taxon>Enterococcus</taxon>
    </lineage>
</organism>
<feature type="active site" evidence="6">
    <location>
        <position position="113"/>
    </location>
</feature>
<dbReference type="PRINTS" id="PR00727">
    <property type="entry name" value="LEADERPTASE"/>
</dbReference>
<dbReference type="AlphaFoldDB" id="A0A200JEC7"/>
<reference evidence="10" key="1">
    <citation type="submission" date="2017-05" db="EMBL/GenBank/DDBJ databases">
        <title>The Genome Sequence of Enterococcus sp. 9D6_DIV0238.</title>
        <authorList>
            <consortium name="The Broad Institute Genomics Platform"/>
            <consortium name="The Broad Institute Genomic Center for Infectious Diseases"/>
            <person name="Earl A."/>
            <person name="Manson A."/>
            <person name="Schwartman J."/>
            <person name="Gilmore M."/>
            <person name="Abouelleil A."/>
            <person name="Cao P."/>
            <person name="Chapman S."/>
            <person name="Cusick C."/>
            <person name="Shea T."/>
            <person name="Young S."/>
            <person name="Neafsey D."/>
            <person name="Nusbaum C."/>
            <person name="Birren B."/>
        </authorList>
    </citation>
    <scope>NUCLEOTIDE SEQUENCE [LARGE SCALE GENOMIC DNA]</scope>
    <source>
        <strain evidence="10">9D6_DIV0238</strain>
    </source>
</reference>
<dbReference type="InterPro" id="IPR019533">
    <property type="entry name" value="Peptidase_S26"/>
</dbReference>
<comment type="subcellular location">
    <subcellularLocation>
        <location evidence="2">Cell membrane</location>
        <topology evidence="2">Single-pass type II membrane protein</topology>
    </subcellularLocation>
    <subcellularLocation>
        <location evidence="7">Membrane</location>
        <topology evidence="7">Single-pass type II membrane protein</topology>
    </subcellularLocation>
</comment>
<dbReference type="Gene3D" id="2.10.109.10">
    <property type="entry name" value="Umud Fragment, subunit A"/>
    <property type="match status" value="1"/>
</dbReference>
<evidence type="ECO:0000313" key="12">
    <source>
        <dbReference type="Proteomes" id="UP000196151"/>
    </source>
</evidence>
<sequence>MAINQMQTQKPRKGQSTIKKRQHFSNRRLPKNKKVSERETKKRLNIREGLLLFLVALCILGLLQIKTHRVDGRSMLPTLQNNDRIIVRKGQSPNRYDLITFDPEIPEESSYVKRVIGMPGDQLWTDQTGVYLRPKQADVWNDVNDQLTAFQLPDSTLKLTVSEEVARKLRNISAIPEGSYFVLGDNRNASKDSRHFGLVEAEQIEGTVVCRFYPFDRAGRIN</sequence>
<feature type="region of interest" description="Disordered" evidence="8">
    <location>
        <begin position="1"/>
        <end position="40"/>
    </location>
</feature>
<reference evidence="11" key="2">
    <citation type="submission" date="2017-05" db="EMBL/GenBank/DDBJ databases">
        <authorList>
            <consortium name="The Broad Institute Genomics Platform"/>
            <consortium name="The Broad Institute Genomic Center for Infectious Diseases"/>
            <person name="Earl A."/>
            <person name="Manson A."/>
            <person name="Schwartman J."/>
            <person name="Gilmore M."/>
            <person name="Abouelleil A."/>
            <person name="Cao P."/>
            <person name="Chapman S."/>
            <person name="Cusick C."/>
            <person name="Shea T."/>
            <person name="Young S."/>
            <person name="Neafsey D."/>
            <person name="Nusbaum C."/>
            <person name="Birren B."/>
        </authorList>
    </citation>
    <scope>NUCLEOTIDE SEQUENCE</scope>
    <source>
        <strain evidence="11">9D6_DIV0238</strain>
    </source>
</reference>
<dbReference type="Pfam" id="PF10502">
    <property type="entry name" value="Peptidase_S26"/>
    <property type="match status" value="1"/>
</dbReference>
<evidence type="ECO:0000256" key="8">
    <source>
        <dbReference type="SAM" id="MobiDB-lite"/>
    </source>
</evidence>
<dbReference type="EMBL" id="CP147246">
    <property type="protein sequence ID" value="WYJ95598.1"/>
    <property type="molecule type" value="Genomic_DNA"/>
</dbReference>
<dbReference type="NCBIfam" id="TIGR02227">
    <property type="entry name" value="sigpep_I_bact"/>
    <property type="match status" value="1"/>
</dbReference>
<dbReference type="PROSITE" id="PS00761">
    <property type="entry name" value="SPASE_I_3"/>
    <property type="match status" value="1"/>
</dbReference>
<name>A0A200JEC7_9ENTE</name>
<comment type="similarity">
    <text evidence="3 7">Belongs to the peptidase S26 family.</text>
</comment>
<dbReference type="InterPro" id="IPR036286">
    <property type="entry name" value="LexA/Signal_pep-like_sf"/>
</dbReference>